<comment type="caution">
    <text evidence="5">The sequence shown here is derived from an EMBL/GenBank/DDBJ whole genome shotgun (WGS) entry which is preliminary data.</text>
</comment>
<dbReference type="InterPro" id="IPR036899">
    <property type="entry name" value="Ribosomal_uL13_sf"/>
</dbReference>
<dbReference type="Proteomes" id="UP000249557">
    <property type="component" value="Unassembled WGS sequence"/>
</dbReference>
<evidence type="ECO:0000256" key="3">
    <source>
        <dbReference type="ARBA" id="ARBA00023274"/>
    </source>
</evidence>
<evidence type="ECO:0000256" key="4">
    <source>
        <dbReference type="ARBA" id="ARBA00035499"/>
    </source>
</evidence>
<feature type="non-terminal residue" evidence="5">
    <location>
        <position position="115"/>
    </location>
</feature>
<proteinExistence type="inferred from homology"/>
<dbReference type="GO" id="GO:0003735">
    <property type="term" value="F:structural constituent of ribosome"/>
    <property type="evidence" value="ECO:0007669"/>
    <property type="project" value="InterPro"/>
</dbReference>
<evidence type="ECO:0000313" key="5">
    <source>
        <dbReference type="EMBL" id="PZO79738.1"/>
    </source>
</evidence>
<dbReference type="AlphaFoldDB" id="A0A2W5BF68"/>
<accession>A0A2W5BF68</accession>
<dbReference type="NCBIfam" id="TIGR01066">
    <property type="entry name" value="rplM_bact"/>
    <property type="match status" value="1"/>
</dbReference>
<dbReference type="Pfam" id="PF00572">
    <property type="entry name" value="Ribosomal_L13"/>
    <property type="match status" value="1"/>
</dbReference>
<evidence type="ECO:0000313" key="6">
    <source>
        <dbReference type="Proteomes" id="UP000249557"/>
    </source>
</evidence>
<comment type="similarity">
    <text evidence="1">Belongs to the universal ribosomal protein uL13 family.</text>
</comment>
<keyword evidence="3" id="KW-0687">Ribonucleoprotein</keyword>
<dbReference type="GO" id="GO:0022625">
    <property type="term" value="C:cytosolic large ribosomal subunit"/>
    <property type="evidence" value="ECO:0007669"/>
    <property type="project" value="TreeGrafter"/>
</dbReference>
<dbReference type="SUPFAM" id="SSF52161">
    <property type="entry name" value="Ribosomal protein L13"/>
    <property type="match status" value="1"/>
</dbReference>
<dbReference type="CDD" id="cd00392">
    <property type="entry name" value="Ribosomal_L13"/>
    <property type="match status" value="1"/>
</dbReference>
<dbReference type="HAMAP" id="MF_01366">
    <property type="entry name" value="Ribosomal_uL13"/>
    <property type="match status" value="1"/>
</dbReference>
<protein>
    <recommendedName>
        <fullName evidence="4">50S ribosomal protein L13</fullName>
    </recommendedName>
</protein>
<sequence>MTYSAKAADIQKDWIVIDAEGVVLGRLASYVALRLRGKHKPSYTPHMDDGDNVIIVNADKVRLTGNKAKDDIFYWHTGHPGGIKGKSKGEILAGRFPERVVEKAVERMLPEGPLA</sequence>
<dbReference type="PIRSF" id="PIRSF002181">
    <property type="entry name" value="Ribosomal_L13"/>
    <property type="match status" value="1"/>
</dbReference>
<dbReference type="InterPro" id="IPR005822">
    <property type="entry name" value="Ribosomal_uL13"/>
</dbReference>
<reference evidence="5 6" key="1">
    <citation type="submission" date="2017-08" db="EMBL/GenBank/DDBJ databases">
        <title>Infants hospitalized years apart are colonized by the same room-sourced microbial strains.</title>
        <authorList>
            <person name="Brooks B."/>
            <person name="Olm M.R."/>
            <person name="Firek B.A."/>
            <person name="Baker R."/>
            <person name="Thomas B.C."/>
            <person name="Morowitz M.J."/>
            <person name="Banfield J.F."/>
        </authorList>
    </citation>
    <scope>NUCLEOTIDE SEQUENCE [LARGE SCALE GENOMIC DNA]</scope>
    <source>
        <strain evidence="5">S2_018_000_R2_104</strain>
    </source>
</reference>
<dbReference type="PANTHER" id="PTHR11545">
    <property type="entry name" value="RIBOSOMAL PROTEIN L13"/>
    <property type="match status" value="1"/>
</dbReference>
<gene>
    <name evidence="5" type="ORF">DI626_11500</name>
</gene>
<evidence type="ECO:0000256" key="2">
    <source>
        <dbReference type="ARBA" id="ARBA00022980"/>
    </source>
</evidence>
<dbReference type="EMBL" id="QFNK01000350">
    <property type="protein sequence ID" value="PZO79738.1"/>
    <property type="molecule type" value="Genomic_DNA"/>
</dbReference>
<dbReference type="GO" id="GO:0003729">
    <property type="term" value="F:mRNA binding"/>
    <property type="evidence" value="ECO:0007669"/>
    <property type="project" value="TreeGrafter"/>
</dbReference>
<dbReference type="GO" id="GO:0006412">
    <property type="term" value="P:translation"/>
    <property type="evidence" value="ECO:0007669"/>
    <property type="project" value="InterPro"/>
</dbReference>
<dbReference type="Gene3D" id="3.90.1180.10">
    <property type="entry name" value="Ribosomal protein L13"/>
    <property type="match status" value="1"/>
</dbReference>
<dbReference type="GO" id="GO:0017148">
    <property type="term" value="P:negative regulation of translation"/>
    <property type="evidence" value="ECO:0007669"/>
    <property type="project" value="TreeGrafter"/>
</dbReference>
<dbReference type="InterPro" id="IPR005823">
    <property type="entry name" value="Ribosomal_uL13_bac-type"/>
</dbReference>
<evidence type="ECO:0000256" key="1">
    <source>
        <dbReference type="ARBA" id="ARBA00006227"/>
    </source>
</evidence>
<organism evidence="5 6">
    <name type="scientific">Micavibrio aeruginosavorus</name>
    <dbReference type="NCBI Taxonomy" id="349221"/>
    <lineage>
        <taxon>Bacteria</taxon>
        <taxon>Pseudomonadati</taxon>
        <taxon>Bdellovibrionota</taxon>
        <taxon>Bdellovibrionia</taxon>
        <taxon>Bdellovibrionales</taxon>
        <taxon>Pseudobdellovibrionaceae</taxon>
        <taxon>Micavibrio</taxon>
    </lineage>
</organism>
<name>A0A2W5BF68_9BACT</name>
<keyword evidence="2 5" id="KW-0689">Ribosomal protein</keyword>
<dbReference type="PANTHER" id="PTHR11545:SF2">
    <property type="entry name" value="LARGE RIBOSOMAL SUBUNIT PROTEIN UL13M"/>
    <property type="match status" value="1"/>
</dbReference>